<dbReference type="STRING" id="83683.B1745_00600"/>
<evidence type="ECO:0000256" key="2">
    <source>
        <dbReference type="ARBA" id="ARBA00022763"/>
    </source>
</evidence>
<evidence type="ECO:0000256" key="1">
    <source>
        <dbReference type="ARBA" id="ARBA00009232"/>
    </source>
</evidence>
<dbReference type="SUPFAM" id="SSF50486">
    <property type="entry name" value="FMT C-terminal domain-like"/>
    <property type="match status" value="1"/>
</dbReference>
<dbReference type="InterPro" id="IPR003180">
    <property type="entry name" value="MPG"/>
</dbReference>
<dbReference type="Gene3D" id="3.10.300.10">
    <property type="entry name" value="Methylpurine-DNA glycosylase (MPG)"/>
    <property type="match status" value="1"/>
</dbReference>
<dbReference type="PANTHER" id="PTHR10429">
    <property type="entry name" value="DNA-3-METHYLADENINE GLYCOSYLASE"/>
    <property type="match status" value="1"/>
</dbReference>
<evidence type="ECO:0000256" key="4">
    <source>
        <dbReference type="ARBA" id="ARBA00023204"/>
    </source>
</evidence>
<keyword evidence="4 5" id="KW-0234">DNA repair</keyword>
<comment type="caution">
    <text evidence="6">The sequence shown here is derived from an EMBL/GenBank/DDBJ whole genome shotgun (WGS) entry which is preliminary data.</text>
</comment>
<dbReference type="EC" id="3.2.2.-" evidence="5"/>
<dbReference type="PATRIC" id="fig|585524.9.peg.1631"/>
<dbReference type="GO" id="GO:0003677">
    <property type="term" value="F:DNA binding"/>
    <property type="evidence" value="ECO:0007669"/>
    <property type="project" value="InterPro"/>
</dbReference>
<gene>
    <name evidence="6" type="primary">mag</name>
    <name evidence="6" type="ORF">HMPREF0493_1356</name>
</gene>
<organism evidence="6 7">
    <name type="scientific">Lactobacillus amylolyticus DSM 11664</name>
    <dbReference type="NCBI Taxonomy" id="585524"/>
    <lineage>
        <taxon>Bacteria</taxon>
        <taxon>Bacillati</taxon>
        <taxon>Bacillota</taxon>
        <taxon>Bacilli</taxon>
        <taxon>Lactobacillales</taxon>
        <taxon>Lactobacillaceae</taxon>
        <taxon>Lactobacillus</taxon>
    </lineage>
</organism>
<dbReference type="NCBIfam" id="TIGR00567">
    <property type="entry name" value="3mg"/>
    <property type="match status" value="1"/>
</dbReference>
<evidence type="ECO:0000256" key="3">
    <source>
        <dbReference type="ARBA" id="ARBA00022801"/>
    </source>
</evidence>
<proteinExistence type="inferred from homology"/>
<dbReference type="eggNOG" id="COG2094">
    <property type="taxonomic scope" value="Bacteria"/>
</dbReference>
<dbReference type="GO" id="GO:0006284">
    <property type="term" value="P:base-excision repair"/>
    <property type="evidence" value="ECO:0007669"/>
    <property type="project" value="InterPro"/>
</dbReference>
<dbReference type="AlphaFoldDB" id="D4YUZ5"/>
<evidence type="ECO:0000313" key="7">
    <source>
        <dbReference type="Proteomes" id="UP000004069"/>
    </source>
</evidence>
<dbReference type="InterPro" id="IPR036995">
    <property type="entry name" value="MPG_sf"/>
</dbReference>
<evidence type="ECO:0000256" key="5">
    <source>
        <dbReference type="HAMAP-Rule" id="MF_00527"/>
    </source>
</evidence>
<dbReference type="Pfam" id="PF02245">
    <property type="entry name" value="Pur_DNA_glyco"/>
    <property type="match status" value="1"/>
</dbReference>
<keyword evidence="7" id="KW-1185">Reference proteome</keyword>
<name>D4YUZ5_9LACO</name>
<keyword evidence="6" id="KW-0326">Glycosidase</keyword>
<dbReference type="Proteomes" id="UP000004069">
    <property type="component" value="Unassembled WGS sequence"/>
</dbReference>
<dbReference type="InterPro" id="IPR011034">
    <property type="entry name" value="Formyl_transferase-like_C_sf"/>
</dbReference>
<dbReference type="CDD" id="cd00540">
    <property type="entry name" value="AAG"/>
    <property type="match status" value="1"/>
</dbReference>
<accession>D4YUZ5</accession>
<comment type="similarity">
    <text evidence="1 5">Belongs to the DNA glycosylase MPG family.</text>
</comment>
<evidence type="ECO:0000313" key="6">
    <source>
        <dbReference type="EMBL" id="EFG55046.1"/>
    </source>
</evidence>
<dbReference type="HAMAP" id="MF_00527">
    <property type="entry name" value="3MGH"/>
    <property type="match status" value="1"/>
</dbReference>
<reference evidence="6 7" key="1">
    <citation type="submission" date="2010-04" db="EMBL/GenBank/DDBJ databases">
        <authorList>
            <person name="Muzny D."/>
            <person name="Qin X."/>
            <person name="Deng J."/>
            <person name="Jiang H."/>
            <person name="Liu Y."/>
            <person name="Qu J."/>
            <person name="Song X.-Z."/>
            <person name="Zhang L."/>
            <person name="Thornton R."/>
            <person name="Coyle M."/>
            <person name="Francisco L."/>
            <person name="Jackson L."/>
            <person name="Javaid M."/>
            <person name="Korchina V."/>
            <person name="Kovar C."/>
            <person name="Mata R."/>
            <person name="Mathew T."/>
            <person name="Ngo R."/>
            <person name="Nguyen L."/>
            <person name="Nguyen N."/>
            <person name="Okwuonu G."/>
            <person name="Ongeri F."/>
            <person name="Pham C."/>
            <person name="Simmons D."/>
            <person name="Wilczek-Boney K."/>
            <person name="Hale W."/>
            <person name="Jakkamsetti A."/>
            <person name="Pham P."/>
            <person name="Ruth R."/>
            <person name="San Lucas F."/>
            <person name="Warren J."/>
            <person name="Zhang J."/>
            <person name="Zhao Z."/>
            <person name="Zhou C."/>
            <person name="Zhu D."/>
            <person name="Lee S."/>
            <person name="Bess C."/>
            <person name="Blankenburg K."/>
            <person name="Forbes L."/>
            <person name="Fu Q."/>
            <person name="Gubbala S."/>
            <person name="Hirani K."/>
            <person name="Jayaseelan J.C."/>
            <person name="Lara F."/>
            <person name="Munidasa M."/>
            <person name="Palculict T."/>
            <person name="Patil S."/>
            <person name="Pu L.-L."/>
            <person name="Saada N."/>
            <person name="Tang L."/>
            <person name="Weissenberger G."/>
            <person name="Zhu Y."/>
            <person name="Hemphill L."/>
            <person name="Shang Y."/>
            <person name="Youmans B."/>
            <person name="Ayvaz T."/>
            <person name="Ross M."/>
            <person name="Santibanez J."/>
            <person name="Aqrawi P."/>
            <person name="Gross S."/>
            <person name="Joshi V."/>
            <person name="Fowler G."/>
            <person name="Nazareth L."/>
            <person name="Reid J."/>
            <person name="Worley K."/>
            <person name="Petrosino J."/>
            <person name="Highlander S."/>
            <person name="Gibbs R."/>
        </authorList>
    </citation>
    <scope>NUCLEOTIDE SEQUENCE [LARGE SCALE GENOMIC DNA]</scope>
    <source>
        <strain evidence="6 7">DSM 11664</strain>
    </source>
</reference>
<keyword evidence="3 5" id="KW-0378">Hydrolase</keyword>
<keyword evidence="2 5" id="KW-0227">DNA damage</keyword>
<sequence length="219" mass="25268">MKINEDKMNYSEYFTNRSTDEITKDLIGRPLIFISHGKKLGGYIVEAEAYMGKKDRAAHSYGGRRSPANEGLYRKGGTIYIYSQRQYFFFDVACQEENEPQGILIRAIEPVWGIDEMTQNRNGKNGVLLTNGTAKMMQAFGIHSRNWDLHFLSDSPFAIDLNDENKKVAQKIIASARIGINQSDPIWAKKKLRYYVAGNPYVSNMKKREMREDHGWQRR</sequence>
<dbReference type="GO" id="GO:0003905">
    <property type="term" value="F:alkylbase DNA N-glycosylase activity"/>
    <property type="evidence" value="ECO:0007669"/>
    <property type="project" value="InterPro"/>
</dbReference>
<protein>
    <recommendedName>
        <fullName evidence="5">Putative 3-methyladenine DNA glycosylase</fullName>
        <ecNumber evidence="5">3.2.2.-</ecNumber>
    </recommendedName>
</protein>
<dbReference type="PANTHER" id="PTHR10429:SF0">
    <property type="entry name" value="DNA-3-METHYLADENINE GLYCOSYLASE"/>
    <property type="match status" value="1"/>
</dbReference>
<dbReference type="EMBL" id="ADNY01000055">
    <property type="protein sequence ID" value="EFG55046.1"/>
    <property type="molecule type" value="Genomic_DNA"/>
</dbReference>